<sequence>MSAHDFQHYLSEFLARFLPGEVGAARNTIMSYRDTFTLLLRYCKAHEDITPEHMRCELLTKELVERFLASAETERGCGPATRNQRLAAIRSFCRYLQARDIERIGQYQRVLSIPKKKTSATPPHHVSVDEIRLILAQPDTSRPTGRRDLALLALMYDSGARVQEIADLTLGDFRADPPATVKLTGKGNKVRIVPLMSPTAALVQRYADGAGLTGAASRSRPLFPNRAGNKMTRTGIAYILDKHVATARESDPAMLTETISPHALRHSKAMHLLQAGVNLVYIRDILGHADLKTTEIYARIDGEMKRNALQSAFTNLTPPDAMPLWHQDKDMLTWLTNLGH</sequence>
<evidence type="ECO:0000256" key="4">
    <source>
        <dbReference type="PROSITE-ProRule" id="PRU01248"/>
    </source>
</evidence>
<dbReference type="InterPro" id="IPR011010">
    <property type="entry name" value="DNA_brk_join_enz"/>
</dbReference>
<comment type="caution">
    <text evidence="7">The sequence shown here is derived from an EMBL/GenBank/DDBJ whole genome shotgun (WGS) entry which is preliminary data.</text>
</comment>
<feature type="domain" description="Core-binding (CB)" evidence="6">
    <location>
        <begin position="4"/>
        <end position="97"/>
    </location>
</feature>
<name>A0A5B0DS96_9MICC</name>
<evidence type="ECO:0000259" key="6">
    <source>
        <dbReference type="PROSITE" id="PS51900"/>
    </source>
</evidence>
<evidence type="ECO:0000259" key="5">
    <source>
        <dbReference type="PROSITE" id="PS51898"/>
    </source>
</evidence>
<dbReference type="InterPro" id="IPR002104">
    <property type="entry name" value="Integrase_catalytic"/>
</dbReference>
<dbReference type="OrthoDB" id="9801717at2"/>
<dbReference type="RefSeq" id="WP_149621205.1">
    <property type="nucleotide sequence ID" value="NZ_VOBL01000052.1"/>
</dbReference>
<dbReference type="PROSITE" id="PS51900">
    <property type="entry name" value="CB"/>
    <property type="match status" value="1"/>
</dbReference>
<dbReference type="PANTHER" id="PTHR30349:SF81">
    <property type="entry name" value="TYROSINE RECOMBINASE XERC"/>
    <property type="match status" value="1"/>
</dbReference>
<dbReference type="GO" id="GO:0006310">
    <property type="term" value="P:DNA recombination"/>
    <property type="evidence" value="ECO:0007669"/>
    <property type="project" value="UniProtKB-KW"/>
</dbReference>
<protein>
    <submittedName>
        <fullName evidence="7">Tyrosine-type recombinase/integrase</fullName>
    </submittedName>
</protein>
<feature type="domain" description="Tyr recombinase" evidence="5">
    <location>
        <begin position="121"/>
        <end position="310"/>
    </location>
</feature>
<dbReference type="InterPro" id="IPR044068">
    <property type="entry name" value="CB"/>
</dbReference>
<dbReference type="Pfam" id="PF02899">
    <property type="entry name" value="Phage_int_SAM_1"/>
    <property type="match status" value="1"/>
</dbReference>
<proteinExistence type="predicted"/>
<dbReference type="GO" id="GO:0003677">
    <property type="term" value="F:DNA binding"/>
    <property type="evidence" value="ECO:0007669"/>
    <property type="project" value="UniProtKB-UniRule"/>
</dbReference>
<dbReference type="Gene3D" id="1.10.150.130">
    <property type="match status" value="1"/>
</dbReference>
<dbReference type="Pfam" id="PF00589">
    <property type="entry name" value="Phage_integrase"/>
    <property type="match status" value="1"/>
</dbReference>
<keyword evidence="3" id="KW-0233">DNA recombination</keyword>
<evidence type="ECO:0000313" key="7">
    <source>
        <dbReference type="EMBL" id="KAA0968855.1"/>
    </source>
</evidence>
<dbReference type="SUPFAM" id="SSF47823">
    <property type="entry name" value="lambda integrase-like, N-terminal domain"/>
    <property type="match status" value="1"/>
</dbReference>
<keyword evidence="1" id="KW-0229">DNA integration</keyword>
<accession>A0A5B0DS96</accession>
<evidence type="ECO:0000313" key="8">
    <source>
        <dbReference type="Proteomes" id="UP000323856"/>
    </source>
</evidence>
<dbReference type="SUPFAM" id="SSF56349">
    <property type="entry name" value="DNA breaking-rejoining enzymes"/>
    <property type="match status" value="1"/>
</dbReference>
<dbReference type="PROSITE" id="PS51898">
    <property type="entry name" value="TYR_RECOMBINASE"/>
    <property type="match status" value="1"/>
</dbReference>
<evidence type="ECO:0000256" key="3">
    <source>
        <dbReference type="ARBA" id="ARBA00023172"/>
    </source>
</evidence>
<dbReference type="InterPro" id="IPR010998">
    <property type="entry name" value="Integrase_recombinase_N"/>
</dbReference>
<dbReference type="Proteomes" id="UP000323856">
    <property type="component" value="Unassembled WGS sequence"/>
</dbReference>
<evidence type="ECO:0000256" key="1">
    <source>
        <dbReference type="ARBA" id="ARBA00022908"/>
    </source>
</evidence>
<keyword evidence="2 4" id="KW-0238">DNA-binding</keyword>
<dbReference type="InterPro" id="IPR004107">
    <property type="entry name" value="Integrase_SAM-like_N"/>
</dbReference>
<evidence type="ECO:0000256" key="2">
    <source>
        <dbReference type="ARBA" id="ARBA00023125"/>
    </source>
</evidence>
<dbReference type="PANTHER" id="PTHR30349">
    <property type="entry name" value="PHAGE INTEGRASE-RELATED"/>
    <property type="match status" value="1"/>
</dbReference>
<dbReference type="InterPro" id="IPR013762">
    <property type="entry name" value="Integrase-like_cat_sf"/>
</dbReference>
<reference evidence="7 8" key="1">
    <citation type="submission" date="2019-07" db="EMBL/GenBank/DDBJ databases">
        <title>Analysis of the biochemical properties, biological activity and biotechnological potential of siderophores and biosurfactants produced by Antarctic psychrotolerant bacteria.</title>
        <authorList>
            <person name="Styczynski M."/>
            <person name="Krucon T."/>
            <person name="Decewicz P."/>
            <person name="Dziewit L."/>
        </authorList>
    </citation>
    <scope>NUCLEOTIDE SEQUENCE [LARGE SCALE GENOMIC DNA]</scope>
    <source>
        <strain evidence="7 8">ANT_H27</strain>
    </source>
</reference>
<dbReference type="InterPro" id="IPR050090">
    <property type="entry name" value="Tyrosine_recombinase_XerCD"/>
</dbReference>
<gene>
    <name evidence="7" type="ORF">FQ154_20685</name>
</gene>
<dbReference type="Gene3D" id="1.10.443.10">
    <property type="entry name" value="Intergrase catalytic core"/>
    <property type="match status" value="1"/>
</dbReference>
<dbReference type="EMBL" id="VOBL01000052">
    <property type="protein sequence ID" value="KAA0968855.1"/>
    <property type="molecule type" value="Genomic_DNA"/>
</dbReference>
<dbReference type="AlphaFoldDB" id="A0A5B0DS96"/>
<organism evidence="7 8">
    <name type="scientific">Paeniglutamicibacter gangotriensis</name>
    <dbReference type="NCBI Taxonomy" id="254787"/>
    <lineage>
        <taxon>Bacteria</taxon>
        <taxon>Bacillati</taxon>
        <taxon>Actinomycetota</taxon>
        <taxon>Actinomycetes</taxon>
        <taxon>Micrococcales</taxon>
        <taxon>Micrococcaceae</taxon>
        <taxon>Paeniglutamicibacter</taxon>
    </lineage>
</organism>
<dbReference type="GO" id="GO:0015074">
    <property type="term" value="P:DNA integration"/>
    <property type="evidence" value="ECO:0007669"/>
    <property type="project" value="UniProtKB-KW"/>
</dbReference>
<dbReference type="CDD" id="cd01182">
    <property type="entry name" value="INT_RitC_C_like"/>
    <property type="match status" value="1"/>
</dbReference>